<dbReference type="EMBL" id="JACJID010000004">
    <property type="protein sequence ID" value="MBA8928846.1"/>
    <property type="molecule type" value="Genomic_DNA"/>
</dbReference>
<dbReference type="InterPro" id="IPR020845">
    <property type="entry name" value="AMP-binding_CS"/>
</dbReference>
<dbReference type="Pfam" id="PF00501">
    <property type="entry name" value="AMP-binding"/>
    <property type="match status" value="1"/>
</dbReference>
<dbReference type="Proteomes" id="UP000517916">
    <property type="component" value="Unassembled WGS sequence"/>
</dbReference>
<dbReference type="InterPro" id="IPR036736">
    <property type="entry name" value="ACP-like_sf"/>
</dbReference>
<organism evidence="3 4">
    <name type="scientific">Kutzneria viridogrisea</name>
    <dbReference type="NCBI Taxonomy" id="47990"/>
    <lineage>
        <taxon>Bacteria</taxon>
        <taxon>Bacillati</taxon>
        <taxon>Actinomycetota</taxon>
        <taxon>Actinomycetes</taxon>
        <taxon>Pseudonocardiales</taxon>
        <taxon>Pseudonocardiaceae</taxon>
        <taxon>Kutzneria</taxon>
    </lineage>
</organism>
<dbReference type="InterPro" id="IPR042099">
    <property type="entry name" value="ANL_N_sf"/>
</dbReference>
<dbReference type="InterPro" id="IPR025110">
    <property type="entry name" value="AMP-bd_C"/>
</dbReference>
<dbReference type="PANTHER" id="PTHR45527:SF1">
    <property type="entry name" value="FATTY ACID SYNTHASE"/>
    <property type="match status" value="1"/>
</dbReference>
<dbReference type="InterPro" id="IPR010071">
    <property type="entry name" value="AA_adenyl_dom"/>
</dbReference>
<dbReference type="InterPro" id="IPR023213">
    <property type="entry name" value="CAT-like_dom_sf"/>
</dbReference>
<dbReference type="Gene3D" id="3.30.559.30">
    <property type="entry name" value="Nonribosomal peptide synthetase, condensation domain"/>
    <property type="match status" value="1"/>
</dbReference>
<dbReference type="SUPFAM" id="SSF47336">
    <property type="entry name" value="ACP-like"/>
    <property type="match status" value="1"/>
</dbReference>
<dbReference type="InterPro" id="IPR000873">
    <property type="entry name" value="AMP-dep_synth/lig_dom"/>
</dbReference>
<dbReference type="Gene3D" id="3.30.300.30">
    <property type="match status" value="1"/>
</dbReference>
<evidence type="ECO:0000259" key="2">
    <source>
        <dbReference type="PROSITE" id="PS50075"/>
    </source>
</evidence>
<dbReference type="NCBIfam" id="TIGR01733">
    <property type="entry name" value="AA-adenyl-dom"/>
    <property type="match status" value="1"/>
</dbReference>
<keyword evidence="4" id="KW-1185">Reference proteome</keyword>
<dbReference type="Gene3D" id="3.40.50.12780">
    <property type="entry name" value="N-terminal domain of ligase-like"/>
    <property type="match status" value="1"/>
</dbReference>
<proteinExistence type="predicted"/>
<reference evidence="3 4" key="1">
    <citation type="submission" date="2020-08" db="EMBL/GenBank/DDBJ databases">
        <title>Genomic Encyclopedia of Archaeal and Bacterial Type Strains, Phase II (KMG-II): from individual species to whole genera.</title>
        <authorList>
            <person name="Goeker M."/>
        </authorList>
    </citation>
    <scope>NUCLEOTIDE SEQUENCE [LARGE SCALE GENOMIC DNA]</scope>
    <source>
        <strain evidence="3 4">DSM 43850</strain>
    </source>
</reference>
<gene>
    <name evidence="3" type="ORF">BC739_006063</name>
</gene>
<name>A0ABR6BPK8_9PSEU</name>
<sequence>MNRGLAAIAASERLDHARRSCATGDCVHAIARVLDGGSTPSQLETVLQQRIGQLPLGGDAARCRVWLEEVPADRSSDRAAAWRARELQRPLHTAGGLLLRATLAQYRDGRELILVAHRALLGRSALAALAAELCGGPPADLACQRAAQDPPDSLDEAVRASFHPLSLDWCTRRTSGGEQVGVEFELGLAPGDQRAVAGTVLAALAIALARYENRTELVIGALTSDGLAAPEGIALVPITVDEECGAREFAAAAGAALTRFRCCWHGRQLSQDLAGADGGLATVALHLDTAIEPGWYEPGRLADFPVTVHVTRDRTRPELLLGAIRCAGERFDPGMVRQFGAHVAAAFAALVSAPDQPIGELSLLGADEAEAVARLGDGGPLAPARWPTIHEAVAAQAASRPDAIAVSYQDEELSYRELEERGEQVSAALRAKGIGTGARVGVCLPRSAELIAVLLGILKAGAAYVPMDPDHPAERLRYTAADAELSAVVAADLFPATGDLPVFGTAELSGCTDTGSPGATGDDPAYLIYTSGSTGRPKGVVVPHRNVVSLVEATRRDLGLGPADTWTQFHSVAFDFSVWEIWGCLMTGGRLVVVPPLVARAPEEFLGLLRRTGVTVLNQTPTAFGQLLTCPRLLGELAVRLVVFGGETLNTKVLTTWLDHRPEQVCRLVNMFGITETTVHVTAEHLDRRSAIEGSRAVGGALPGWSVRVRDARGRLLPPGVRGEIWVGGAGVALGYFNQPGLTEQRFHTDPVSGARWYRSGDLGRLLPDGRLEHLGRLDDQVSVRGHRVETGEITAVLLEDPVVTAAAVTTEHDVDAGTLLHAFVVAPEGTDPLAVRRRAAQRLPQYMLPTTISCVPRLPLTANGKLDLAALSPRPGPVQVVRQEPRLADPVERICQVWSELLGMATGPSDDFFELGGNSLLATKLSLVLQEAGFPALPVRQLYRRSTPLGVAGYYEQLDPGQSADAEQKGATDQC</sequence>
<dbReference type="SUPFAM" id="SSF56801">
    <property type="entry name" value="Acetyl-CoA synthetase-like"/>
    <property type="match status" value="1"/>
</dbReference>
<dbReference type="PROSITE" id="PS00455">
    <property type="entry name" value="AMP_BINDING"/>
    <property type="match status" value="1"/>
</dbReference>
<dbReference type="CDD" id="cd17643">
    <property type="entry name" value="A_NRPS_Cytc1-like"/>
    <property type="match status" value="1"/>
</dbReference>
<dbReference type="PROSITE" id="PS50075">
    <property type="entry name" value="CARRIER"/>
    <property type="match status" value="1"/>
</dbReference>
<dbReference type="PANTHER" id="PTHR45527">
    <property type="entry name" value="NONRIBOSOMAL PEPTIDE SYNTHETASE"/>
    <property type="match status" value="1"/>
</dbReference>
<evidence type="ECO:0000313" key="4">
    <source>
        <dbReference type="Proteomes" id="UP000517916"/>
    </source>
</evidence>
<accession>A0ABR6BPK8</accession>
<protein>
    <submittedName>
        <fullName evidence="3">Amino acid adenylation domain-containing protein</fullName>
    </submittedName>
</protein>
<dbReference type="Pfam" id="PF00550">
    <property type="entry name" value="PP-binding"/>
    <property type="match status" value="1"/>
</dbReference>
<dbReference type="InterPro" id="IPR009081">
    <property type="entry name" value="PP-bd_ACP"/>
</dbReference>
<evidence type="ECO:0000256" key="1">
    <source>
        <dbReference type="ARBA" id="ARBA00001957"/>
    </source>
</evidence>
<dbReference type="Gene3D" id="3.30.559.10">
    <property type="entry name" value="Chloramphenicol acetyltransferase-like domain"/>
    <property type="match status" value="1"/>
</dbReference>
<dbReference type="Pfam" id="PF13193">
    <property type="entry name" value="AMP-binding_C"/>
    <property type="match status" value="1"/>
</dbReference>
<dbReference type="InterPro" id="IPR020459">
    <property type="entry name" value="AMP-binding"/>
</dbReference>
<dbReference type="RefSeq" id="WP_182839057.1">
    <property type="nucleotide sequence ID" value="NZ_BAAABQ010000016.1"/>
</dbReference>
<evidence type="ECO:0000313" key="3">
    <source>
        <dbReference type="EMBL" id="MBA8928846.1"/>
    </source>
</evidence>
<dbReference type="InterPro" id="IPR045851">
    <property type="entry name" value="AMP-bd_C_sf"/>
</dbReference>
<dbReference type="PRINTS" id="PR00154">
    <property type="entry name" value="AMPBINDING"/>
</dbReference>
<dbReference type="SUPFAM" id="SSF52777">
    <property type="entry name" value="CoA-dependent acyltransferases"/>
    <property type="match status" value="1"/>
</dbReference>
<feature type="domain" description="Carrier" evidence="2">
    <location>
        <begin position="886"/>
        <end position="960"/>
    </location>
</feature>
<comment type="caution">
    <text evidence="3">The sequence shown here is derived from an EMBL/GenBank/DDBJ whole genome shotgun (WGS) entry which is preliminary data.</text>
</comment>
<comment type="cofactor">
    <cofactor evidence="1">
        <name>pantetheine 4'-phosphate</name>
        <dbReference type="ChEBI" id="CHEBI:47942"/>
    </cofactor>
</comment>
<dbReference type="Gene3D" id="1.10.1200.10">
    <property type="entry name" value="ACP-like"/>
    <property type="match status" value="1"/>
</dbReference>